<dbReference type="InterPro" id="IPR056569">
    <property type="entry name" value="ArlJ-like"/>
</dbReference>
<dbReference type="AlphaFoldDB" id="A0ABD5ZLW5"/>
<keyword evidence="2" id="KW-1003">Cell membrane</keyword>
<evidence type="ECO:0000256" key="3">
    <source>
        <dbReference type="ARBA" id="ARBA00022692"/>
    </source>
</evidence>
<feature type="region of interest" description="Disordered" evidence="6">
    <location>
        <begin position="352"/>
        <end position="371"/>
    </location>
</feature>
<gene>
    <name evidence="9" type="ORF">ACFQJ4_02950</name>
</gene>
<feature type="transmembrane region" description="Helical" evidence="7">
    <location>
        <begin position="659"/>
        <end position="676"/>
    </location>
</feature>
<keyword evidence="5 7" id="KW-0472">Membrane</keyword>
<feature type="transmembrane region" description="Helical" evidence="7">
    <location>
        <begin position="405"/>
        <end position="425"/>
    </location>
</feature>
<evidence type="ECO:0000313" key="9">
    <source>
        <dbReference type="EMBL" id="MFC7234268.1"/>
    </source>
</evidence>
<feature type="transmembrane region" description="Helical" evidence="7">
    <location>
        <begin position="627"/>
        <end position="647"/>
    </location>
</feature>
<comment type="subcellular location">
    <subcellularLocation>
        <location evidence="1">Cell membrane</location>
        <topology evidence="1">Multi-pass membrane protein</topology>
    </subcellularLocation>
</comment>
<proteinExistence type="predicted"/>
<dbReference type="GO" id="GO:0005886">
    <property type="term" value="C:plasma membrane"/>
    <property type="evidence" value="ECO:0007669"/>
    <property type="project" value="UniProtKB-SubCell"/>
</dbReference>
<dbReference type="EMBL" id="JBHTAP010000001">
    <property type="protein sequence ID" value="MFC7234268.1"/>
    <property type="molecule type" value="Genomic_DNA"/>
</dbReference>
<evidence type="ECO:0000256" key="1">
    <source>
        <dbReference type="ARBA" id="ARBA00004651"/>
    </source>
</evidence>
<feature type="transmembrane region" description="Helical" evidence="7">
    <location>
        <begin position="431"/>
        <end position="454"/>
    </location>
</feature>
<dbReference type="PANTHER" id="PTHR35402:SF1">
    <property type="entry name" value="TYPE II SECRETION SYSTEM PROTEIN GSPF DOMAIN-CONTAINING PROTEIN"/>
    <property type="match status" value="1"/>
</dbReference>
<feature type="transmembrane region" description="Helical" evidence="7">
    <location>
        <begin position="317"/>
        <end position="339"/>
    </location>
</feature>
<organism evidence="9 10">
    <name type="scientific">Halosegnis marinus</name>
    <dbReference type="NCBI Taxonomy" id="3034023"/>
    <lineage>
        <taxon>Archaea</taxon>
        <taxon>Methanobacteriati</taxon>
        <taxon>Methanobacteriota</taxon>
        <taxon>Stenosarchaea group</taxon>
        <taxon>Halobacteria</taxon>
        <taxon>Halobacteriales</taxon>
        <taxon>Natronomonadaceae</taxon>
        <taxon>Halosegnis</taxon>
    </lineage>
</organism>
<evidence type="ECO:0000256" key="6">
    <source>
        <dbReference type="SAM" id="MobiDB-lite"/>
    </source>
</evidence>
<feature type="transmembrane region" description="Helical" evidence="7">
    <location>
        <begin position="81"/>
        <end position="109"/>
    </location>
</feature>
<dbReference type="Proteomes" id="UP001596398">
    <property type="component" value="Unassembled WGS sequence"/>
</dbReference>
<dbReference type="PANTHER" id="PTHR35402">
    <property type="entry name" value="INTEGRAL MEMBRANE PROTEIN-RELATED"/>
    <property type="match status" value="1"/>
</dbReference>
<accession>A0ABD5ZLW5</accession>
<sequence length="677" mass="72807">MSPPEVDSSPVEVPPREYGLAERRRTLDVDAEERRRLREEYGWVRTAFKLRPDRHYGLQRALSQARIGSTYDEYLADSVRYAVFTALLGALLGGVFAYGLALAGVFDGLTSPVAVGGSIADAVAANRDLVAGGALAALVAGVFGLATWAGRYYWPVNVVSTRRQSIDVTLPHAITYLYALSHGGMSLVESMRALADAEDVYGEVASEFETVVMDIELFGSDVYTALQNARNLTPSEGLEQFLDDLIGVLDSGASVTAFLETEADSYLRQAEEEQEDFLETLSLLAEVFVVAFVAAPLFLIVTLVVISLIGGSTVTQVSLLVYLVIPASMVAFLVLLDVLSAPFVQGRSTPEAADYERPAAPANEADDERGAEYARRQRALRVRALLRDPLGVVERDPLYSMALSVPLALAALATLVASGSVGVSLDALLDAPIRVTTALFVLPLLVVGGPLALFHELKRRREEEIARRFPDTLNVLSSANKMGIPLTDALGLVSRWSEGPVAEEVRVVRNDIGWNHDTTGALLGFAARLRVPQLSRTMKLLADGLRSSGDLSRVLAVAAEDTRNRARMERARRRELSSYVAVVVIGFLVYLLVVVLLEASYLTPISQVGSEAGPDSPVSLANVPVQLYRAVFFHSALIVAVGSGLIAGKLADDDVLSGLKYALGMVLVSVVAFTVIG</sequence>
<keyword evidence="3 7" id="KW-0812">Transmembrane</keyword>
<feature type="domain" description="Type II secretion system protein GspF" evidence="8">
    <location>
        <begin position="174"/>
        <end position="302"/>
    </location>
</feature>
<name>A0ABD5ZLW5_9EURY</name>
<evidence type="ECO:0000256" key="5">
    <source>
        <dbReference type="ARBA" id="ARBA00023136"/>
    </source>
</evidence>
<protein>
    <submittedName>
        <fullName evidence="9">Type II secretion system F family protein</fullName>
    </submittedName>
</protein>
<evidence type="ECO:0000256" key="2">
    <source>
        <dbReference type="ARBA" id="ARBA00022475"/>
    </source>
</evidence>
<dbReference type="InterPro" id="IPR018076">
    <property type="entry name" value="T2SS_GspF_dom"/>
</dbReference>
<feature type="transmembrane region" description="Helical" evidence="7">
    <location>
        <begin position="287"/>
        <end position="311"/>
    </location>
</feature>
<reference evidence="9 10" key="1">
    <citation type="journal article" date="2019" name="Int. J. Syst. Evol. Microbiol.">
        <title>The Global Catalogue of Microorganisms (GCM) 10K type strain sequencing project: providing services to taxonomists for standard genome sequencing and annotation.</title>
        <authorList>
            <consortium name="The Broad Institute Genomics Platform"/>
            <consortium name="The Broad Institute Genome Sequencing Center for Infectious Disease"/>
            <person name="Wu L."/>
            <person name="Ma J."/>
        </authorList>
    </citation>
    <scope>NUCLEOTIDE SEQUENCE [LARGE SCALE GENOMIC DNA]</scope>
    <source>
        <strain evidence="9 10">DT85</strain>
    </source>
</reference>
<evidence type="ECO:0000256" key="7">
    <source>
        <dbReference type="SAM" id="Phobius"/>
    </source>
</evidence>
<feature type="transmembrane region" description="Helical" evidence="7">
    <location>
        <begin position="576"/>
        <end position="597"/>
    </location>
</feature>
<evidence type="ECO:0000313" key="10">
    <source>
        <dbReference type="Proteomes" id="UP001596398"/>
    </source>
</evidence>
<evidence type="ECO:0000256" key="4">
    <source>
        <dbReference type="ARBA" id="ARBA00022989"/>
    </source>
</evidence>
<evidence type="ECO:0000259" key="8">
    <source>
        <dbReference type="Pfam" id="PF00482"/>
    </source>
</evidence>
<keyword evidence="10" id="KW-1185">Reference proteome</keyword>
<keyword evidence="4 7" id="KW-1133">Transmembrane helix</keyword>
<dbReference type="Pfam" id="PF00482">
    <property type="entry name" value="T2SSF"/>
    <property type="match status" value="2"/>
</dbReference>
<dbReference type="GeneID" id="79265935"/>
<dbReference type="RefSeq" id="WP_276235270.1">
    <property type="nucleotide sequence ID" value="NZ_CP119802.1"/>
</dbReference>
<comment type="caution">
    <text evidence="9">The sequence shown here is derived from an EMBL/GenBank/DDBJ whole genome shotgun (WGS) entry which is preliminary data.</text>
</comment>
<feature type="transmembrane region" description="Helical" evidence="7">
    <location>
        <begin position="129"/>
        <end position="154"/>
    </location>
</feature>
<feature type="domain" description="Type II secretion system protein GspF" evidence="8">
    <location>
        <begin position="473"/>
        <end position="596"/>
    </location>
</feature>